<dbReference type="EMBL" id="JADOEL010000008">
    <property type="protein sequence ID" value="MBF8178356.1"/>
    <property type="molecule type" value="Genomic_DNA"/>
</dbReference>
<feature type="domain" description="Type II secretion system protein GspF" evidence="7">
    <location>
        <begin position="171"/>
        <end position="297"/>
    </location>
</feature>
<proteinExistence type="predicted"/>
<dbReference type="Gene3D" id="1.20.81.30">
    <property type="entry name" value="Type II secretion system (T2SS), domain F"/>
    <property type="match status" value="1"/>
</dbReference>
<feature type="transmembrane region" description="Helical" evidence="6">
    <location>
        <begin position="6"/>
        <end position="26"/>
    </location>
</feature>
<dbReference type="PANTHER" id="PTHR35007:SF2">
    <property type="entry name" value="PILUS ASSEMBLE PROTEIN"/>
    <property type="match status" value="1"/>
</dbReference>
<evidence type="ECO:0000313" key="8">
    <source>
        <dbReference type="EMBL" id="MBF8178356.1"/>
    </source>
</evidence>
<keyword evidence="9" id="KW-1185">Reference proteome</keyword>
<name>A0ABS0EU38_9BURK</name>
<evidence type="ECO:0000256" key="3">
    <source>
        <dbReference type="ARBA" id="ARBA00022692"/>
    </source>
</evidence>
<evidence type="ECO:0000256" key="1">
    <source>
        <dbReference type="ARBA" id="ARBA00004651"/>
    </source>
</evidence>
<keyword evidence="2" id="KW-1003">Cell membrane</keyword>
<dbReference type="Proteomes" id="UP000657372">
    <property type="component" value="Unassembled WGS sequence"/>
</dbReference>
<evidence type="ECO:0000259" key="7">
    <source>
        <dbReference type="Pfam" id="PF00482"/>
    </source>
</evidence>
<feature type="transmembrane region" description="Helical" evidence="6">
    <location>
        <begin position="284"/>
        <end position="307"/>
    </location>
</feature>
<reference evidence="8 9" key="1">
    <citation type="submission" date="2020-11" db="EMBL/GenBank/DDBJ databases">
        <title>WGS of Herminiimonas contaminans strain Marseille-Q4544 isolated from planarians Schmidtea mediterranea.</title>
        <authorList>
            <person name="Kangale L."/>
        </authorList>
    </citation>
    <scope>NUCLEOTIDE SEQUENCE [LARGE SCALE GENOMIC DNA]</scope>
    <source>
        <strain evidence="8 9">Marseille-Q4544</strain>
    </source>
</reference>
<comment type="caution">
    <text evidence="8">The sequence shown here is derived from an EMBL/GenBank/DDBJ whole genome shotgun (WGS) entry which is preliminary data.</text>
</comment>
<evidence type="ECO:0000256" key="6">
    <source>
        <dbReference type="SAM" id="Phobius"/>
    </source>
</evidence>
<comment type="subcellular location">
    <subcellularLocation>
        <location evidence="1">Cell membrane</location>
        <topology evidence="1">Multi-pass membrane protein</topology>
    </subcellularLocation>
</comment>
<protein>
    <submittedName>
        <fullName evidence="8">Type II secretion system F family protein</fullName>
    </submittedName>
</protein>
<evidence type="ECO:0000256" key="2">
    <source>
        <dbReference type="ARBA" id="ARBA00022475"/>
    </source>
</evidence>
<dbReference type="InterPro" id="IPR042094">
    <property type="entry name" value="T2SS_GspF_sf"/>
</dbReference>
<keyword evidence="3 6" id="KW-0812">Transmembrane</keyword>
<dbReference type="InterPro" id="IPR018076">
    <property type="entry name" value="T2SS_GspF_dom"/>
</dbReference>
<evidence type="ECO:0000313" key="9">
    <source>
        <dbReference type="Proteomes" id="UP000657372"/>
    </source>
</evidence>
<dbReference type="Pfam" id="PF00482">
    <property type="entry name" value="T2SSF"/>
    <property type="match status" value="1"/>
</dbReference>
<evidence type="ECO:0000256" key="5">
    <source>
        <dbReference type="ARBA" id="ARBA00023136"/>
    </source>
</evidence>
<feature type="transmembrane region" description="Helical" evidence="6">
    <location>
        <begin position="105"/>
        <end position="125"/>
    </location>
</feature>
<accession>A0ABS0EU38</accession>
<gene>
    <name evidence="8" type="ORF">IXC47_11745</name>
</gene>
<organism evidence="8 9">
    <name type="scientific">Herminiimonas contaminans</name>
    <dbReference type="NCBI Taxonomy" id="1111140"/>
    <lineage>
        <taxon>Bacteria</taxon>
        <taxon>Pseudomonadati</taxon>
        <taxon>Pseudomonadota</taxon>
        <taxon>Betaproteobacteria</taxon>
        <taxon>Burkholderiales</taxon>
        <taxon>Oxalobacteraceae</taxon>
        <taxon>Herminiimonas</taxon>
    </lineage>
</organism>
<dbReference type="PANTHER" id="PTHR35007">
    <property type="entry name" value="INTEGRAL MEMBRANE PROTEIN-RELATED"/>
    <property type="match status" value="1"/>
</dbReference>
<keyword evidence="4 6" id="KW-1133">Transmembrane helix</keyword>
<evidence type="ECO:0000256" key="4">
    <source>
        <dbReference type="ARBA" id="ARBA00022989"/>
    </source>
</evidence>
<feature type="transmembrane region" description="Helical" evidence="6">
    <location>
        <begin position="131"/>
        <end position="152"/>
    </location>
</feature>
<keyword evidence="5 6" id="KW-0472">Membrane</keyword>
<sequence length="317" mass="35275">MSPHVLNVLSISLFAAAALLVGGVLLRQIWQFVRSEKMLDQRIDIQEHPGQEKQTEGPVLRRWIDGFLKYAAHWVDTPLGKQLVAEEDRTLLDQCGVNDSRGKTLFFATRVVLGVGLPVLAWVLFSDNAKTTLLIAVFAGFALGYMGPKWIMQIRARERRQKAAEELPLLIDLLRLLQGVGMSIDQSLHVVENEFSSSLPILGKELQIAAQQYLNGRTREQSLRRFSSVFENEDMSAVARLIVQVDRYGGAVQQPLQQFSDRLREQRKLDMKEKVGKLTVKMTGVMVLALLPALLIITGGAGFLAIIRALSQMGGAS</sequence>